<evidence type="ECO:0000256" key="1">
    <source>
        <dbReference type="ARBA" id="ARBA00004656"/>
    </source>
</evidence>
<evidence type="ECO:0000256" key="3">
    <source>
        <dbReference type="ARBA" id="ARBA00023136"/>
    </source>
</evidence>
<keyword evidence="3" id="KW-0472">Membrane</keyword>
<evidence type="ECO:0000256" key="4">
    <source>
        <dbReference type="ARBA" id="ARBA00023228"/>
    </source>
</evidence>
<dbReference type="PANTHER" id="PTHR21146">
    <property type="entry name" value="MEF2B PROTEIN"/>
    <property type="match status" value="1"/>
</dbReference>
<evidence type="ECO:0000313" key="7">
    <source>
        <dbReference type="Proteomes" id="UP000655225"/>
    </source>
</evidence>
<sequence length="365" mass="41211">MVATNISANSMVQLVAVRHGKVEEVNLDDVRAVFDGIELLKNSPSSPSPSSTDLDDTNLTGDVGVDRSGRWINVYDLFFREREREEDDTPTVTGVEGDGWRLGFRDVVRAQRLEDIEVMKQMMPWRALEAMEVLIWFLGGGGFAGDLCTPKWDRCTRIRLSNGWIQDLEEELEVVSFGRDESGARPISSTTKLIQLELERDPSLFYFMNLEMLLLGRLGLLVDARLIGQFCSKNSLSPLLPFSILIDLLLPSHFGRSICFMRIDVFWGDWGSLLYAFPGGLFPSLSFPSIARNTSVFVFDLSLQHNKQDKVVEKSRETNLHTEDSEDSITMVRSMKECGFPLADEMVKEIKKSLLIMSTAQPRRG</sequence>
<organism evidence="6 7">
    <name type="scientific">Tetracentron sinense</name>
    <name type="common">Spur-leaf</name>
    <dbReference type="NCBI Taxonomy" id="13715"/>
    <lineage>
        <taxon>Eukaryota</taxon>
        <taxon>Viridiplantae</taxon>
        <taxon>Streptophyta</taxon>
        <taxon>Embryophyta</taxon>
        <taxon>Tracheophyta</taxon>
        <taxon>Spermatophyta</taxon>
        <taxon>Magnoliopsida</taxon>
        <taxon>Trochodendrales</taxon>
        <taxon>Trochodendraceae</taxon>
        <taxon>Tetracentron</taxon>
    </lineage>
</organism>
<dbReference type="Pfam" id="PF10167">
    <property type="entry name" value="BORCS8"/>
    <property type="match status" value="1"/>
</dbReference>
<protein>
    <submittedName>
        <fullName evidence="6">Uncharacterized protein</fullName>
    </submittedName>
</protein>
<comment type="subcellular location">
    <subcellularLocation>
        <location evidence="1">Lysosome membrane</location>
    </subcellularLocation>
</comment>
<evidence type="ECO:0000256" key="2">
    <source>
        <dbReference type="ARBA" id="ARBA00010463"/>
    </source>
</evidence>
<dbReference type="InterPro" id="IPR019320">
    <property type="entry name" value="BORCS8"/>
</dbReference>
<proteinExistence type="inferred from homology"/>
<keyword evidence="4" id="KW-0458">Lysosome</keyword>
<dbReference type="Proteomes" id="UP000655225">
    <property type="component" value="Unassembled WGS sequence"/>
</dbReference>
<dbReference type="OrthoDB" id="19830at2759"/>
<reference evidence="6 7" key="1">
    <citation type="submission" date="2020-04" db="EMBL/GenBank/DDBJ databases">
        <title>Plant Genome Project.</title>
        <authorList>
            <person name="Zhang R.-G."/>
        </authorList>
    </citation>
    <scope>NUCLEOTIDE SEQUENCE [LARGE SCALE GENOMIC DNA]</scope>
    <source>
        <strain evidence="6">YNK0</strain>
        <tissue evidence="6">Leaf</tissue>
    </source>
</reference>
<dbReference type="GO" id="GO:0005765">
    <property type="term" value="C:lysosomal membrane"/>
    <property type="evidence" value="ECO:0007669"/>
    <property type="project" value="UniProtKB-SubCell"/>
</dbReference>
<keyword evidence="7" id="KW-1185">Reference proteome</keyword>
<feature type="region of interest" description="Disordered" evidence="5">
    <location>
        <begin position="41"/>
        <end position="60"/>
    </location>
</feature>
<comment type="caution">
    <text evidence="6">The sequence shown here is derived from an EMBL/GenBank/DDBJ whole genome shotgun (WGS) entry which is preliminary data.</text>
</comment>
<gene>
    <name evidence="6" type="ORF">HHK36_029313</name>
</gene>
<dbReference type="EMBL" id="JABCRI010000022">
    <property type="protein sequence ID" value="KAF8379864.1"/>
    <property type="molecule type" value="Genomic_DNA"/>
</dbReference>
<comment type="similarity">
    <text evidence="2">Belongs to the BORCS8 family.</text>
</comment>
<accession>A0A834YEP6</accession>
<dbReference type="AlphaFoldDB" id="A0A834YEP6"/>
<evidence type="ECO:0000313" key="6">
    <source>
        <dbReference type="EMBL" id="KAF8379864.1"/>
    </source>
</evidence>
<name>A0A834YEP6_TETSI</name>
<evidence type="ECO:0000256" key="5">
    <source>
        <dbReference type="SAM" id="MobiDB-lite"/>
    </source>
</evidence>
<dbReference type="PANTHER" id="PTHR21146:SF0">
    <property type="entry name" value="BLOC-1-RELATED COMPLEX SUBUNIT 8"/>
    <property type="match status" value="1"/>
</dbReference>